<dbReference type="EMBL" id="MU001634">
    <property type="protein sequence ID" value="KAF2484359.1"/>
    <property type="molecule type" value="Genomic_DNA"/>
</dbReference>
<accession>A0A6A6PXC8</accession>
<reference evidence="2" key="1">
    <citation type="journal article" date="2020" name="Stud. Mycol.">
        <title>101 Dothideomycetes genomes: a test case for predicting lifestyles and emergence of pathogens.</title>
        <authorList>
            <person name="Haridas S."/>
            <person name="Albert R."/>
            <person name="Binder M."/>
            <person name="Bloem J."/>
            <person name="Labutti K."/>
            <person name="Salamov A."/>
            <person name="Andreopoulos B."/>
            <person name="Baker S."/>
            <person name="Barry K."/>
            <person name="Bills G."/>
            <person name="Bluhm B."/>
            <person name="Cannon C."/>
            <person name="Castanera R."/>
            <person name="Culley D."/>
            <person name="Daum C."/>
            <person name="Ezra D."/>
            <person name="Gonzalez J."/>
            <person name="Henrissat B."/>
            <person name="Kuo A."/>
            <person name="Liang C."/>
            <person name="Lipzen A."/>
            <person name="Lutzoni F."/>
            <person name="Magnuson J."/>
            <person name="Mondo S."/>
            <person name="Nolan M."/>
            <person name="Ohm R."/>
            <person name="Pangilinan J."/>
            <person name="Park H.-J."/>
            <person name="Ramirez L."/>
            <person name="Alfaro M."/>
            <person name="Sun H."/>
            <person name="Tritt A."/>
            <person name="Yoshinaga Y."/>
            <person name="Zwiers L.-H."/>
            <person name="Turgeon B."/>
            <person name="Goodwin S."/>
            <person name="Spatafora J."/>
            <person name="Crous P."/>
            <person name="Grigoriev I."/>
        </authorList>
    </citation>
    <scope>NUCLEOTIDE SEQUENCE</scope>
    <source>
        <strain evidence="2">CBS 113389</strain>
    </source>
</reference>
<name>A0A6A6PXC8_9PEZI</name>
<evidence type="ECO:0000313" key="3">
    <source>
        <dbReference type="Proteomes" id="UP000799767"/>
    </source>
</evidence>
<keyword evidence="1" id="KW-0812">Transmembrane</keyword>
<dbReference type="Proteomes" id="UP000799767">
    <property type="component" value="Unassembled WGS sequence"/>
</dbReference>
<keyword evidence="1" id="KW-1133">Transmembrane helix</keyword>
<gene>
    <name evidence="2" type="ORF">BDY17DRAFT_126762</name>
</gene>
<dbReference type="AlphaFoldDB" id="A0A6A6PXC8"/>
<keyword evidence="3" id="KW-1185">Reference proteome</keyword>
<feature type="transmembrane region" description="Helical" evidence="1">
    <location>
        <begin position="29"/>
        <end position="56"/>
    </location>
</feature>
<organism evidence="2 3">
    <name type="scientific">Neohortaea acidophila</name>
    <dbReference type="NCBI Taxonomy" id="245834"/>
    <lineage>
        <taxon>Eukaryota</taxon>
        <taxon>Fungi</taxon>
        <taxon>Dikarya</taxon>
        <taxon>Ascomycota</taxon>
        <taxon>Pezizomycotina</taxon>
        <taxon>Dothideomycetes</taxon>
        <taxon>Dothideomycetidae</taxon>
        <taxon>Mycosphaerellales</taxon>
        <taxon>Teratosphaeriaceae</taxon>
        <taxon>Neohortaea</taxon>
    </lineage>
</organism>
<protein>
    <submittedName>
        <fullName evidence="2">Uncharacterized protein</fullName>
    </submittedName>
</protein>
<evidence type="ECO:0000313" key="2">
    <source>
        <dbReference type="EMBL" id="KAF2484359.1"/>
    </source>
</evidence>
<dbReference type="GeneID" id="54470371"/>
<dbReference type="RefSeq" id="XP_033590928.1">
    <property type="nucleotide sequence ID" value="XM_033729369.1"/>
</dbReference>
<keyword evidence="1" id="KW-0472">Membrane</keyword>
<proteinExistence type="predicted"/>
<sequence length="81" mass="9142">MPESWMSPCSWTMEACTVRFARHAQSLGFVLACFSLLSSLMARGFFVSISFGRLLVPRRFFLGADMYVMLFGIGSPRHSHC</sequence>
<evidence type="ECO:0000256" key="1">
    <source>
        <dbReference type="SAM" id="Phobius"/>
    </source>
</evidence>